<organism evidence="1 2">
    <name type="scientific">Quillaja saponaria</name>
    <name type="common">Soap bark tree</name>
    <dbReference type="NCBI Taxonomy" id="32244"/>
    <lineage>
        <taxon>Eukaryota</taxon>
        <taxon>Viridiplantae</taxon>
        <taxon>Streptophyta</taxon>
        <taxon>Embryophyta</taxon>
        <taxon>Tracheophyta</taxon>
        <taxon>Spermatophyta</taxon>
        <taxon>Magnoliopsida</taxon>
        <taxon>eudicotyledons</taxon>
        <taxon>Gunneridae</taxon>
        <taxon>Pentapetalae</taxon>
        <taxon>rosids</taxon>
        <taxon>fabids</taxon>
        <taxon>Fabales</taxon>
        <taxon>Quillajaceae</taxon>
        <taxon>Quillaja</taxon>
    </lineage>
</organism>
<dbReference type="Proteomes" id="UP001163823">
    <property type="component" value="Chromosome 4"/>
</dbReference>
<accession>A0AAD7Q1W6</accession>
<sequence length="71" mass="7923">METSLLHSFPSQKGDSENYDELVGYLHYEGPKSPDEVTLLVTTLKALSEATSYIEFIHHEALCTAVFSMSL</sequence>
<dbReference type="KEGG" id="qsa:O6P43_011025"/>
<evidence type="ECO:0000313" key="2">
    <source>
        <dbReference type="Proteomes" id="UP001163823"/>
    </source>
</evidence>
<dbReference type="AlphaFoldDB" id="A0AAD7Q1W6"/>
<protein>
    <submittedName>
        <fullName evidence="1">RNA polymerase I-specific transcription initiation factor RRN3</fullName>
    </submittedName>
</protein>
<proteinExistence type="predicted"/>
<keyword evidence="1" id="KW-0396">Initiation factor</keyword>
<dbReference type="GO" id="GO:0003743">
    <property type="term" value="F:translation initiation factor activity"/>
    <property type="evidence" value="ECO:0007669"/>
    <property type="project" value="UniProtKB-KW"/>
</dbReference>
<dbReference type="EMBL" id="JARAOO010000004">
    <property type="protein sequence ID" value="KAJ7973256.1"/>
    <property type="molecule type" value="Genomic_DNA"/>
</dbReference>
<keyword evidence="2" id="KW-1185">Reference proteome</keyword>
<name>A0AAD7Q1W6_QUISA</name>
<reference evidence="1" key="1">
    <citation type="journal article" date="2023" name="Science">
        <title>Elucidation of the pathway for biosynthesis of saponin adjuvants from the soapbark tree.</title>
        <authorList>
            <person name="Reed J."/>
            <person name="Orme A."/>
            <person name="El-Demerdash A."/>
            <person name="Owen C."/>
            <person name="Martin L.B.B."/>
            <person name="Misra R.C."/>
            <person name="Kikuchi S."/>
            <person name="Rejzek M."/>
            <person name="Martin A.C."/>
            <person name="Harkess A."/>
            <person name="Leebens-Mack J."/>
            <person name="Louveau T."/>
            <person name="Stephenson M.J."/>
            <person name="Osbourn A."/>
        </authorList>
    </citation>
    <scope>NUCLEOTIDE SEQUENCE</scope>
    <source>
        <strain evidence="1">S10</strain>
    </source>
</reference>
<comment type="caution">
    <text evidence="1">The sequence shown here is derived from an EMBL/GenBank/DDBJ whole genome shotgun (WGS) entry which is preliminary data.</text>
</comment>
<gene>
    <name evidence="1" type="ORF">O6P43_011025</name>
</gene>
<evidence type="ECO:0000313" key="1">
    <source>
        <dbReference type="EMBL" id="KAJ7973256.1"/>
    </source>
</evidence>
<keyword evidence="1" id="KW-0648">Protein biosynthesis</keyword>